<dbReference type="Proteomes" id="UP000264541">
    <property type="component" value="Unassembled WGS sequence"/>
</dbReference>
<evidence type="ECO:0000256" key="1">
    <source>
        <dbReference type="SAM" id="Phobius"/>
    </source>
</evidence>
<accession>A0A372LDR5</accession>
<reference evidence="2 3" key="1">
    <citation type="submission" date="2018-08" db="EMBL/GenBank/DDBJ databases">
        <title>Bacillus chawlae sp. nov., Bacillus glennii sp. nov., and Bacillus saganii sp. nov. Isolated from the Vehicle Assembly Building at Kennedy Space Center where the Viking Spacecraft were Assembled.</title>
        <authorList>
            <person name="Seuylemezian A."/>
            <person name="Vaishampayan P."/>
        </authorList>
    </citation>
    <scope>NUCLEOTIDE SEQUENCE [LARGE SCALE GENOMIC DNA]</scope>
    <source>
        <strain evidence="2 3">V47-23a</strain>
    </source>
</reference>
<gene>
    <name evidence="2" type="ORF">D0469_18690</name>
</gene>
<dbReference type="EMBL" id="QVTE01000056">
    <property type="protein sequence ID" value="RFU64400.1"/>
    <property type="molecule type" value="Genomic_DNA"/>
</dbReference>
<dbReference type="AlphaFoldDB" id="A0A372LDR5"/>
<evidence type="ECO:0000313" key="3">
    <source>
        <dbReference type="Proteomes" id="UP000264541"/>
    </source>
</evidence>
<name>A0A372LDR5_9BACI</name>
<keyword evidence="1" id="KW-0472">Membrane</keyword>
<organism evidence="2 3">
    <name type="scientific">Peribacillus saganii</name>
    <dbReference type="NCBI Taxonomy" id="2303992"/>
    <lineage>
        <taxon>Bacteria</taxon>
        <taxon>Bacillati</taxon>
        <taxon>Bacillota</taxon>
        <taxon>Bacilli</taxon>
        <taxon>Bacillales</taxon>
        <taxon>Bacillaceae</taxon>
        <taxon>Peribacillus</taxon>
    </lineage>
</organism>
<keyword evidence="3" id="KW-1185">Reference proteome</keyword>
<evidence type="ECO:0000313" key="2">
    <source>
        <dbReference type="EMBL" id="RFU64400.1"/>
    </source>
</evidence>
<keyword evidence="1" id="KW-1133">Transmembrane helix</keyword>
<proteinExistence type="predicted"/>
<feature type="transmembrane region" description="Helical" evidence="1">
    <location>
        <begin position="44"/>
        <end position="62"/>
    </location>
</feature>
<keyword evidence="1" id="KW-0812">Transmembrane</keyword>
<feature type="transmembrane region" description="Helical" evidence="1">
    <location>
        <begin position="6"/>
        <end position="24"/>
    </location>
</feature>
<comment type="caution">
    <text evidence="2">The sequence shown here is derived from an EMBL/GenBank/DDBJ whole genome shotgun (WGS) entry which is preliminary data.</text>
</comment>
<sequence length="63" mass="6954">MATVEYALFTICFLFFAGMIHFLLSAERPGIYPPKKLLRKRAGFLGLGGALLLVIAVLIHFSV</sequence>
<dbReference type="Pfam" id="PF26302">
    <property type="entry name" value="YhzF"/>
    <property type="match status" value="1"/>
</dbReference>
<dbReference type="InterPro" id="IPR058724">
    <property type="entry name" value="YhzF"/>
</dbReference>
<protein>
    <submittedName>
        <fullName evidence="2">Uncharacterized protein</fullName>
    </submittedName>
</protein>